<comment type="catalytic activity">
    <reaction evidence="13">
        <text>N(6)-methyl-L-lysyl(20)-[histone H4] + S-adenosyl-L-methionine = N(6),N(6)-dimethyl-L-lysyl(20)-[histone H4] + S-adenosyl-L-homocysteine + H(+)</text>
        <dbReference type="Rhea" id="RHEA:60348"/>
        <dbReference type="Rhea" id="RHEA-COMP:15555"/>
        <dbReference type="Rhea" id="RHEA-COMP:15556"/>
        <dbReference type="ChEBI" id="CHEBI:15378"/>
        <dbReference type="ChEBI" id="CHEBI:57856"/>
        <dbReference type="ChEBI" id="CHEBI:59789"/>
        <dbReference type="ChEBI" id="CHEBI:61929"/>
        <dbReference type="ChEBI" id="CHEBI:61976"/>
        <dbReference type="EC" id="2.1.1.362"/>
    </reaction>
</comment>
<evidence type="ECO:0000256" key="8">
    <source>
        <dbReference type="ARBA" id="ARBA00022691"/>
    </source>
</evidence>
<feature type="compositionally biased region" description="Low complexity" evidence="16">
    <location>
        <begin position="500"/>
        <end position="511"/>
    </location>
</feature>
<dbReference type="SUPFAM" id="SSF82199">
    <property type="entry name" value="SET domain"/>
    <property type="match status" value="1"/>
</dbReference>
<sequence>MVVAQSCRSSGGGGIGVGMARLASTGCGLTPRELSECDDLVTALVIDPILGFTSHKMAIRYRPLHNCQAPCKSIVEDFKVHQNYTKAYKQLISGEWIPYKAYLNKSKAYQVAFQEHVMRYLRVYDVNSGFEVQMCNRYSMEGRKGAKIAATKKWYKNEQITFLVGCIAELSEEEEAQMLVPGKNDFSVMYSCRKNCAQLWLGPAAYINHDCRSNCKFVATGRGTACVKVLRDIEVGEEITCMYGEDFFGDNNAYCECVTCERRGMGAFASEQSEKDSSKGYKLRETDFRLRKKRQKMDEQDGGCSDTGSNSGSKGDVPCQPSSGVLRLNGAVRSKRELRFRASSRDSDRSDSSRASGSSRNKRRADSAETFSDLKRSNKDSNVFPKAKMRKVSPLSSDHKRSSQEKCNDSPSSRNGRPARRTTRNGLRESILVSEEGSGSCKLVKKRLVQLRNRRCNGSSSPVTIEVMECTAKSLNGVPISNFSLNVHSRRSPQADDAFSDTSSECSDTSSVPASGEQSRASGRGENFREDPSDRLTVMPNDVIMPHRDDDDNVAYDNQSRLSLLVSPRPPLRAARELSSDSEKPPNPARLYGSKGAGDNNANQFTYNTDDLQVPRSRTMVSTPSSDCEMSRDSGIGLCGRSESTNKSYANICSNNLCSDGNNCEENATVFSRGGITPNKDVYEFEEDDMMTSSPNLGLRRSPQCGSSPRTPLTWCPHNGAVADTGDVGSSTAPPPPPLFPDASRDYKNPSKSERQRLRIKLRKLHMKRSPVLDEVIEVGDNIPEDTTGALEPEYEVLTVDGLTSESSYCGNSAMPLLPSASTSRRDTTPVTTLNSSDRKTRRPSTSENSNNNVEINTKNSNVSSSNCDSINLSDSLVPKECSSSLSSRPGGRHVKKLRLIIGGEIRTRTINFSY</sequence>
<dbReference type="PANTHER" id="PTHR12977">
    <property type="entry name" value="SUPPRESSOR OF VARIEGATION 4-20-RELATED"/>
    <property type="match status" value="1"/>
</dbReference>
<dbReference type="FunFam" id="1.10.10.1700:FF:000001">
    <property type="entry name" value="Histone-lysine N-methyltransferase"/>
    <property type="match status" value="1"/>
</dbReference>
<evidence type="ECO:0000256" key="11">
    <source>
        <dbReference type="ARBA" id="ARBA00023163"/>
    </source>
</evidence>
<evidence type="ECO:0000256" key="13">
    <source>
        <dbReference type="ARBA" id="ARBA00051837"/>
    </source>
</evidence>
<dbReference type="PROSITE" id="PS50280">
    <property type="entry name" value="SET"/>
    <property type="match status" value="1"/>
</dbReference>
<feature type="compositionally biased region" description="Polar residues" evidence="16">
    <location>
        <begin position="512"/>
        <end position="521"/>
    </location>
</feature>
<keyword evidence="12" id="KW-0539">Nucleus</keyword>
<evidence type="ECO:0000256" key="4">
    <source>
        <dbReference type="ARBA" id="ARBA00022454"/>
    </source>
</evidence>
<feature type="compositionally biased region" description="Basic and acidic residues" evidence="16">
    <location>
        <begin position="272"/>
        <end position="289"/>
    </location>
</feature>
<dbReference type="GO" id="GO:0140941">
    <property type="term" value="F:histone H4K20me methyltransferase activity"/>
    <property type="evidence" value="ECO:0007669"/>
    <property type="project" value="UniProtKB-EC"/>
</dbReference>
<keyword evidence="9" id="KW-0156">Chromatin regulator</keyword>
<feature type="compositionally biased region" description="Basic and acidic residues" evidence="16">
    <location>
        <begin position="364"/>
        <end position="379"/>
    </location>
</feature>
<evidence type="ECO:0000256" key="2">
    <source>
        <dbReference type="ARBA" id="ARBA00004286"/>
    </source>
</evidence>
<keyword evidence="11" id="KW-0804">Transcription</keyword>
<organism evidence="18 19">
    <name type="scientific">Hyalella azteca</name>
    <name type="common">Amphipod</name>
    <dbReference type="NCBI Taxonomy" id="294128"/>
    <lineage>
        <taxon>Eukaryota</taxon>
        <taxon>Metazoa</taxon>
        <taxon>Ecdysozoa</taxon>
        <taxon>Arthropoda</taxon>
        <taxon>Crustacea</taxon>
        <taxon>Multicrustacea</taxon>
        <taxon>Malacostraca</taxon>
        <taxon>Eumalacostraca</taxon>
        <taxon>Peracarida</taxon>
        <taxon>Amphipoda</taxon>
        <taxon>Senticaudata</taxon>
        <taxon>Talitrida</taxon>
        <taxon>Talitroidea</taxon>
        <taxon>Hyalellidae</taxon>
        <taxon>Hyalella</taxon>
    </lineage>
</organism>
<name>A0A8B7NTY5_HYAAZ</name>
<dbReference type="InterPro" id="IPR001214">
    <property type="entry name" value="SET_dom"/>
</dbReference>
<protein>
    <recommendedName>
        <fullName evidence="15">Histone-lysine N-methyltransferase Suv4-20</fullName>
        <ecNumber evidence="3">2.1.1.362</ecNumber>
    </recommendedName>
</protein>
<feature type="compositionally biased region" description="Basic and acidic residues" evidence="16">
    <location>
        <begin position="743"/>
        <end position="755"/>
    </location>
</feature>
<evidence type="ECO:0000256" key="6">
    <source>
        <dbReference type="ARBA" id="ARBA00022603"/>
    </source>
</evidence>
<dbReference type="GO" id="GO:0005634">
    <property type="term" value="C:nucleus"/>
    <property type="evidence" value="ECO:0007669"/>
    <property type="project" value="UniProtKB-SubCell"/>
</dbReference>
<evidence type="ECO:0000256" key="12">
    <source>
        <dbReference type="ARBA" id="ARBA00023242"/>
    </source>
</evidence>
<feature type="region of interest" description="Disordered" evidence="16">
    <location>
        <begin position="493"/>
        <end position="537"/>
    </location>
</feature>
<feature type="compositionally biased region" description="Polar residues" evidence="16">
    <location>
        <begin position="844"/>
        <end position="867"/>
    </location>
</feature>
<keyword evidence="4" id="KW-0158">Chromosome</keyword>
<dbReference type="RefSeq" id="XP_018017182.1">
    <property type="nucleotide sequence ID" value="XM_018161693.1"/>
</dbReference>
<dbReference type="Pfam" id="PF00856">
    <property type="entry name" value="SET"/>
    <property type="match status" value="1"/>
</dbReference>
<dbReference type="InterPro" id="IPR039977">
    <property type="entry name" value="Suv4-20/Set9"/>
</dbReference>
<feature type="region of interest" description="Disordered" evidence="16">
    <location>
        <begin position="269"/>
        <end position="431"/>
    </location>
</feature>
<dbReference type="EC" id="2.1.1.362" evidence="3"/>
<dbReference type="SMART" id="SM00317">
    <property type="entry name" value="SET"/>
    <property type="match status" value="1"/>
</dbReference>
<evidence type="ECO:0000313" key="18">
    <source>
        <dbReference type="Proteomes" id="UP000694843"/>
    </source>
</evidence>
<dbReference type="PROSITE" id="PS51570">
    <property type="entry name" value="SAM_MT43_SUVAR420_2"/>
    <property type="match status" value="1"/>
</dbReference>
<dbReference type="PANTHER" id="PTHR12977:SF4">
    <property type="entry name" value="HISTONE-LYSINE N-METHYLTRANSFERASE KMT5B"/>
    <property type="match status" value="1"/>
</dbReference>
<keyword evidence="6" id="KW-0489">Methyltransferase</keyword>
<evidence type="ECO:0000256" key="3">
    <source>
        <dbReference type="ARBA" id="ARBA00012188"/>
    </source>
</evidence>
<feature type="region of interest" description="Disordered" evidence="16">
    <location>
        <begin position="562"/>
        <end position="602"/>
    </location>
</feature>
<evidence type="ECO:0000313" key="19">
    <source>
        <dbReference type="RefSeq" id="XP_018017182.1"/>
    </source>
</evidence>
<dbReference type="KEGG" id="hazt:108673820"/>
<feature type="region of interest" description="Disordered" evidence="16">
    <location>
        <begin position="725"/>
        <end position="755"/>
    </location>
</feature>
<evidence type="ECO:0000256" key="10">
    <source>
        <dbReference type="ARBA" id="ARBA00023015"/>
    </source>
</evidence>
<feature type="compositionally biased region" description="Basic and acidic residues" evidence="16">
    <location>
        <begin position="574"/>
        <end position="584"/>
    </location>
</feature>
<keyword evidence="5" id="KW-0678">Repressor</keyword>
<dbReference type="InterPro" id="IPR046341">
    <property type="entry name" value="SET_dom_sf"/>
</dbReference>
<evidence type="ECO:0000256" key="1">
    <source>
        <dbReference type="ARBA" id="ARBA00004123"/>
    </source>
</evidence>
<accession>A0A8B7NTY5</accession>
<feature type="compositionally biased region" description="Basic and acidic residues" evidence="16">
    <location>
        <begin position="334"/>
        <end position="352"/>
    </location>
</feature>
<evidence type="ECO:0000259" key="17">
    <source>
        <dbReference type="PROSITE" id="PS50280"/>
    </source>
</evidence>
<keyword evidence="10" id="KW-0805">Transcription regulation</keyword>
<feature type="region of interest" description="Disordered" evidence="16">
    <location>
        <begin position="814"/>
        <end position="867"/>
    </location>
</feature>
<dbReference type="GeneID" id="108673820"/>
<dbReference type="GO" id="GO:0005694">
    <property type="term" value="C:chromosome"/>
    <property type="evidence" value="ECO:0007669"/>
    <property type="project" value="UniProtKB-SubCell"/>
</dbReference>
<dbReference type="InterPro" id="IPR025790">
    <property type="entry name" value="Suv4-20_animal"/>
</dbReference>
<dbReference type="FunFam" id="2.170.270.10:FF:000006">
    <property type="entry name" value="Histone-lysine N-methyltransferase"/>
    <property type="match status" value="1"/>
</dbReference>
<dbReference type="Gene3D" id="2.170.270.10">
    <property type="entry name" value="SET domain"/>
    <property type="match status" value="1"/>
</dbReference>
<keyword evidence="8" id="KW-0949">S-adenosyl-L-methionine</keyword>
<gene>
    <name evidence="19" type="primary">LOC108673820</name>
</gene>
<feature type="domain" description="SET" evidence="17">
    <location>
        <begin position="128"/>
        <end position="244"/>
    </location>
</feature>
<reference evidence="19" key="1">
    <citation type="submission" date="2025-08" db="UniProtKB">
        <authorList>
            <consortium name="RefSeq"/>
        </authorList>
    </citation>
    <scope>IDENTIFICATION</scope>
    <source>
        <tissue evidence="19">Whole organism</tissue>
    </source>
</reference>
<keyword evidence="7" id="KW-0808">Transferase</keyword>
<evidence type="ECO:0000256" key="15">
    <source>
        <dbReference type="ARBA" id="ARBA00071597"/>
    </source>
</evidence>
<evidence type="ECO:0000256" key="5">
    <source>
        <dbReference type="ARBA" id="ARBA00022491"/>
    </source>
</evidence>
<dbReference type="Proteomes" id="UP000694843">
    <property type="component" value="Unplaced"/>
</dbReference>
<evidence type="ECO:0000256" key="7">
    <source>
        <dbReference type="ARBA" id="ARBA00022679"/>
    </source>
</evidence>
<keyword evidence="18" id="KW-1185">Reference proteome</keyword>
<dbReference type="GO" id="GO:0032259">
    <property type="term" value="P:methylation"/>
    <property type="evidence" value="ECO:0007669"/>
    <property type="project" value="UniProtKB-KW"/>
</dbReference>
<evidence type="ECO:0000256" key="9">
    <source>
        <dbReference type="ARBA" id="ARBA00022853"/>
    </source>
</evidence>
<comment type="catalytic activity">
    <reaction evidence="14">
        <text>N(6),N(6)-dimethyl-L-lysyl(20)-[histone H4] + S-adenosyl-L-methionine = N(6),N(6),N(6)-trimethyl-L-lysyl(20)-[histone H4] + S-adenosyl-L-homocysteine + H(+)</text>
        <dbReference type="Rhea" id="RHEA:61992"/>
        <dbReference type="Rhea" id="RHEA-COMP:15556"/>
        <dbReference type="Rhea" id="RHEA-COMP:15998"/>
        <dbReference type="ChEBI" id="CHEBI:15378"/>
        <dbReference type="ChEBI" id="CHEBI:57856"/>
        <dbReference type="ChEBI" id="CHEBI:59789"/>
        <dbReference type="ChEBI" id="CHEBI:61961"/>
        <dbReference type="ChEBI" id="CHEBI:61976"/>
    </reaction>
</comment>
<dbReference type="AlphaFoldDB" id="A0A8B7NTY5"/>
<dbReference type="OrthoDB" id="6627536at2759"/>
<dbReference type="InterPro" id="IPR041938">
    <property type="entry name" value="Hist-Lys_N-MTase_N"/>
</dbReference>
<proteinExistence type="predicted"/>
<feature type="compositionally biased region" description="Basic and acidic residues" evidence="16">
    <location>
        <begin position="397"/>
        <end position="408"/>
    </location>
</feature>
<evidence type="ECO:0000256" key="16">
    <source>
        <dbReference type="SAM" id="MobiDB-lite"/>
    </source>
</evidence>
<evidence type="ECO:0000256" key="14">
    <source>
        <dbReference type="ARBA" id="ARBA00052814"/>
    </source>
</evidence>
<dbReference type="Gene3D" id="1.10.10.1700">
    <property type="entry name" value="Histone-lysine N-methyltransferase"/>
    <property type="match status" value="1"/>
</dbReference>
<comment type="subcellular location">
    <subcellularLocation>
        <location evidence="2">Chromosome</location>
    </subcellularLocation>
    <subcellularLocation>
        <location evidence="1">Nucleus</location>
    </subcellularLocation>
</comment>